<dbReference type="InterPro" id="IPR050228">
    <property type="entry name" value="Carboxylesterase_BioH"/>
</dbReference>
<evidence type="ECO:0000313" key="3">
    <source>
        <dbReference type="Proteomes" id="UP001626549"/>
    </source>
</evidence>
<keyword evidence="2" id="KW-0378">Hydrolase</keyword>
<organism evidence="2 3">
    <name type="scientific">Congregibacter brevis</name>
    <dbReference type="NCBI Taxonomy" id="3081201"/>
    <lineage>
        <taxon>Bacteria</taxon>
        <taxon>Pseudomonadati</taxon>
        <taxon>Pseudomonadota</taxon>
        <taxon>Gammaproteobacteria</taxon>
        <taxon>Cellvibrionales</taxon>
        <taxon>Halieaceae</taxon>
        <taxon>Congregibacter</taxon>
    </lineage>
</organism>
<dbReference type="SUPFAM" id="SSF53474">
    <property type="entry name" value="alpha/beta-Hydrolases"/>
    <property type="match status" value="1"/>
</dbReference>
<dbReference type="InterPro" id="IPR029058">
    <property type="entry name" value="AB_hydrolase_fold"/>
</dbReference>
<dbReference type="Pfam" id="PF00561">
    <property type="entry name" value="Abhydrolase_1"/>
    <property type="match status" value="1"/>
</dbReference>
<evidence type="ECO:0000259" key="1">
    <source>
        <dbReference type="Pfam" id="PF00561"/>
    </source>
</evidence>
<dbReference type="PRINTS" id="PR00111">
    <property type="entry name" value="ABHYDROLASE"/>
</dbReference>
<dbReference type="PANTHER" id="PTHR43194:SF2">
    <property type="entry name" value="PEROXISOMAL MEMBRANE PROTEIN LPX1"/>
    <property type="match status" value="1"/>
</dbReference>
<keyword evidence="3" id="KW-1185">Reference proteome</keyword>
<dbReference type="RefSeq" id="WP_407328477.1">
    <property type="nucleotide sequence ID" value="NZ_CP136865.1"/>
</dbReference>
<dbReference type="EMBL" id="CP136865">
    <property type="protein sequence ID" value="WOJ97580.1"/>
    <property type="molecule type" value="Genomic_DNA"/>
</dbReference>
<dbReference type="GO" id="GO:0016787">
    <property type="term" value="F:hydrolase activity"/>
    <property type="evidence" value="ECO:0007669"/>
    <property type="project" value="UniProtKB-KW"/>
</dbReference>
<sequence length="297" mass="32642">MPEIGNDFGAPYKDVWYDSADGLRLYARDYPGPESSTLLPVLCMHGLTRNSADFAWIAAHLSKARRVISVDQRGRGLSDYDSDPANYMPATYVGDMFTLLDKLALPRMLVIGTSMGGLMAMLMANAQPERFAAVVLNDIGPELDPVGLNRIKNYVGKRRQIRSWDDAVAQTREINESAFPLYTDEEWLRFTKGLYKEVDGVPELAHDAAIAQAVVQTESNAVPPNLWPLFANMASIPMLVVRGAISDLLALDCVEKMQEIAPALKVLNVPDRGHAPMLDEAPSVAAIDDFFSTVDSP</sequence>
<proteinExistence type="predicted"/>
<protein>
    <submittedName>
        <fullName evidence="2">Alpha/beta hydrolase</fullName>
    </submittedName>
</protein>
<gene>
    <name evidence="2" type="ORF">R0137_03170</name>
</gene>
<feature type="domain" description="AB hydrolase-1" evidence="1">
    <location>
        <begin position="40"/>
        <end position="280"/>
    </location>
</feature>
<evidence type="ECO:0000313" key="2">
    <source>
        <dbReference type="EMBL" id="WOJ97580.1"/>
    </source>
</evidence>
<dbReference type="InterPro" id="IPR000073">
    <property type="entry name" value="AB_hydrolase_1"/>
</dbReference>
<dbReference type="PANTHER" id="PTHR43194">
    <property type="entry name" value="HYDROLASE ALPHA/BETA FOLD FAMILY"/>
    <property type="match status" value="1"/>
</dbReference>
<dbReference type="Proteomes" id="UP001626549">
    <property type="component" value="Chromosome"/>
</dbReference>
<name>A0ABZ0IEP9_9GAMM</name>
<reference evidence="2 3" key="1">
    <citation type="submission" date="2023-10" db="EMBL/GenBank/DDBJ databases">
        <title>Two novel species belonging to the OM43/NOR5 clade.</title>
        <authorList>
            <person name="Park M."/>
        </authorList>
    </citation>
    <scope>NUCLEOTIDE SEQUENCE [LARGE SCALE GENOMIC DNA]</scope>
    <source>
        <strain evidence="2 3">IMCC45268</strain>
    </source>
</reference>
<accession>A0ABZ0IEP9</accession>
<dbReference type="Gene3D" id="3.40.50.1820">
    <property type="entry name" value="alpha/beta hydrolase"/>
    <property type="match status" value="1"/>
</dbReference>